<gene>
    <name evidence="2" type="ORF">D4Z93_02470</name>
</gene>
<dbReference type="Proteomes" id="UP000266301">
    <property type="component" value="Chromosome"/>
</dbReference>
<protein>
    <recommendedName>
        <fullName evidence="4">TM2 domain-containing protein</fullName>
    </recommendedName>
</protein>
<keyword evidence="3" id="KW-1185">Reference proteome</keyword>
<accession>A0A386H192</accession>
<keyword evidence="1" id="KW-0472">Membrane</keyword>
<sequence>MKYSRKTAIFFSLFPGAGHMYIGLIRQGSELMLLFFLLLFISNSFDFRFLGIFIPVIWCYSIFDLKLKITQEDNVQDDDLPIFKSTNFSKSFFNNNAEKYIAYVLIIMGVFSLIDNIVVPFISRYCDYEIIRLIKDLIISIILIGTGFFLIKSKKKNVESGDQK</sequence>
<feature type="transmembrane region" description="Helical" evidence="1">
    <location>
        <begin position="130"/>
        <end position="151"/>
    </location>
</feature>
<dbReference type="KEGG" id="cfer:D4Z93_02470"/>
<reference evidence="2 3" key="1">
    <citation type="journal article" date="2019" name="Int. J. Syst. Evol. Microbiol.">
        <title>Clostridium fermenticellae sp. nov., isolated from the mud in a fermentation cellar for the production of the Chinese liquor, baijiu.</title>
        <authorList>
            <person name="Xu P.X."/>
            <person name="Chai L.J."/>
            <person name="Qiu T."/>
            <person name="Zhang X.J."/>
            <person name="Lu Z.M."/>
            <person name="Xiao C."/>
            <person name="Wang S.T."/>
            <person name="Shen C.H."/>
            <person name="Shi J.S."/>
            <person name="Xu Z.H."/>
        </authorList>
    </citation>
    <scope>NUCLEOTIDE SEQUENCE [LARGE SCALE GENOMIC DNA]</scope>
    <source>
        <strain evidence="2 3">JN500901</strain>
    </source>
</reference>
<name>A0A386H192_9CLOT</name>
<feature type="transmembrane region" description="Helical" evidence="1">
    <location>
        <begin position="100"/>
        <end position="118"/>
    </location>
</feature>
<evidence type="ECO:0000313" key="3">
    <source>
        <dbReference type="Proteomes" id="UP000266301"/>
    </source>
</evidence>
<feature type="transmembrane region" description="Helical" evidence="1">
    <location>
        <begin position="7"/>
        <end position="25"/>
    </location>
</feature>
<evidence type="ECO:0000256" key="1">
    <source>
        <dbReference type="SAM" id="Phobius"/>
    </source>
</evidence>
<dbReference type="OrthoDB" id="82335at2"/>
<organism evidence="2 3">
    <name type="scientific">Clostridium fermenticellae</name>
    <dbReference type="NCBI Taxonomy" id="2068654"/>
    <lineage>
        <taxon>Bacteria</taxon>
        <taxon>Bacillati</taxon>
        <taxon>Bacillota</taxon>
        <taxon>Clostridia</taxon>
        <taxon>Eubacteriales</taxon>
        <taxon>Clostridiaceae</taxon>
        <taxon>Clostridium</taxon>
    </lineage>
</organism>
<keyword evidence="1" id="KW-0812">Transmembrane</keyword>
<feature type="transmembrane region" description="Helical" evidence="1">
    <location>
        <begin position="31"/>
        <end position="60"/>
    </location>
</feature>
<dbReference type="AlphaFoldDB" id="A0A386H192"/>
<dbReference type="RefSeq" id="WP_119970171.1">
    <property type="nucleotide sequence ID" value="NZ_CP032416.1"/>
</dbReference>
<keyword evidence="1" id="KW-1133">Transmembrane helix</keyword>
<evidence type="ECO:0008006" key="4">
    <source>
        <dbReference type="Google" id="ProtNLM"/>
    </source>
</evidence>
<proteinExistence type="predicted"/>
<dbReference type="EMBL" id="CP032416">
    <property type="protein sequence ID" value="AYD39462.1"/>
    <property type="molecule type" value="Genomic_DNA"/>
</dbReference>
<evidence type="ECO:0000313" key="2">
    <source>
        <dbReference type="EMBL" id="AYD39462.1"/>
    </source>
</evidence>